<dbReference type="EMBL" id="RBZM01000007">
    <property type="protein sequence ID" value="RKP51357.1"/>
    <property type="molecule type" value="Genomic_DNA"/>
</dbReference>
<dbReference type="Gene3D" id="6.10.340.10">
    <property type="match status" value="1"/>
</dbReference>
<dbReference type="SUPFAM" id="SSF158472">
    <property type="entry name" value="HAMP domain-like"/>
    <property type="match status" value="1"/>
</dbReference>
<comment type="catalytic activity">
    <reaction evidence="1">
        <text>ATP + protein L-histidine = ADP + protein N-phospho-L-histidine.</text>
        <dbReference type="EC" id="2.7.13.3"/>
    </reaction>
</comment>
<dbReference type="InterPro" id="IPR036890">
    <property type="entry name" value="HATPase_C_sf"/>
</dbReference>
<dbReference type="InterPro" id="IPR003594">
    <property type="entry name" value="HATPase_dom"/>
</dbReference>
<feature type="transmembrane region" description="Helical" evidence="13">
    <location>
        <begin position="15"/>
        <end position="35"/>
    </location>
</feature>
<dbReference type="PROSITE" id="PS50109">
    <property type="entry name" value="HIS_KIN"/>
    <property type="match status" value="1"/>
</dbReference>
<gene>
    <name evidence="16" type="ORF">D7Z26_16285</name>
</gene>
<evidence type="ECO:0000259" key="14">
    <source>
        <dbReference type="PROSITE" id="PS50109"/>
    </source>
</evidence>
<dbReference type="PANTHER" id="PTHR34220">
    <property type="entry name" value="SENSOR HISTIDINE KINASE YPDA"/>
    <property type="match status" value="1"/>
</dbReference>
<evidence type="ECO:0000259" key="15">
    <source>
        <dbReference type="PROSITE" id="PS50885"/>
    </source>
</evidence>
<dbReference type="InterPro" id="IPR010559">
    <property type="entry name" value="Sig_transdc_His_kin_internal"/>
</dbReference>
<keyword evidence="5" id="KW-0597">Phosphoprotein</keyword>
<feature type="domain" description="Histidine kinase" evidence="14">
    <location>
        <begin position="482"/>
        <end position="588"/>
    </location>
</feature>
<keyword evidence="9" id="KW-0067">ATP-binding</keyword>
<keyword evidence="11 13" id="KW-0472">Membrane</keyword>
<dbReference type="RefSeq" id="WP_120978055.1">
    <property type="nucleotide sequence ID" value="NZ_RBZM01000007.1"/>
</dbReference>
<sequence length="595" mass="68209">MRSILRWNLTINRKILIGFLAVICICVAAITTIAYEQISRIVENKISLYNQQVVNKSLDNVEFYLQDVAELAKNISVDDQILDDIHTIKANEQDSKTRQLLDNAVKKYQFLKSYITDISLFEENDRIVYSFDYDYKNVFFQDEWYKSYEQSSGDSYFSSIHTSIIRGTSLEGIETLTYIKKAYDLADPTQYLFTVAIEMDAKILNNALRQLDSSDDWGTVVYNSNRQIMLQQTELYPQIDVAKLLPSVTDNDFRHDSIRLQGQRYLVLKSSMSKYDWQLISFAPYDKIMWEVSSLRYYLIIAGIICILLAAVISIFISKGITVPLAKLMNVIREMEKGNFKVQADIRSGDEIERLNGVLIRMSNGMENLIERNIQEEKLKRKAELTALQAQINPHFLYNTLESMNWFAVRKKEMEISDVLTNLGKFFRISLSNGSPFIPLHQEIEHIRSYLNIQKFRYSNRFESEIEVAPEALNYYIPKLILQPIVENSLLHAFKDQGGKGSVRISVAEQGNDIAIVVADDGCGLNEEQQSKLRESLSGSKTNDPAKGYGLRNVHDRIQLSFGVLYGLSFESTLGEGTVIRLLLPQVEQPPLELT</sequence>
<dbReference type="EC" id="2.7.13.3" evidence="3"/>
<evidence type="ECO:0000256" key="13">
    <source>
        <dbReference type="SAM" id="Phobius"/>
    </source>
</evidence>
<dbReference type="Gene3D" id="3.30.565.10">
    <property type="entry name" value="Histidine kinase-like ATPase, C-terminal domain"/>
    <property type="match status" value="1"/>
</dbReference>
<protein>
    <recommendedName>
        <fullName evidence="3">histidine kinase</fullName>
        <ecNumber evidence="3">2.7.13.3</ecNumber>
    </recommendedName>
</protein>
<keyword evidence="10" id="KW-0902">Two-component regulatory system</keyword>
<keyword evidence="17" id="KW-1185">Reference proteome</keyword>
<dbReference type="OrthoDB" id="9776552at2"/>
<keyword evidence="8 16" id="KW-0418">Kinase</keyword>
<proteinExistence type="predicted"/>
<evidence type="ECO:0000313" key="17">
    <source>
        <dbReference type="Proteomes" id="UP000282076"/>
    </source>
</evidence>
<evidence type="ECO:0000256" key="1">
    <source>
        <dbReference type="ARBA" id="ARBA00000085"/>
    </source>
</evidence>
<dbReference type="GO" id="GO:0005886">
    <property type="term" value="C:plasma membrane"/>
    <property type="evidence" value="ECO:0007669"/>
    <property type="project" value="UniProtKB-SubCell"/>
</dbReference>
<evidence type="ECO:0000256" key="10">
    <source>
        <dbReference type="ARBA" id="ARBA00023012"/>
    </source>
</evidence>
<keyword evidence="13" id="KW-1133">Transmembrane helix</keyword>
<dbReference type="Pfam" id="PF00672">
    <property type="entry name" value="HAMP"/>
    <property type="match status" value="1"/>
</dbReference>
<dbReference type="CDD" id="cd06225">
    <property type="entry name" value="HAMP"/>
    <property type="match status" value="1"/>
</dbReference>
<evidence type="ECO:0000256" key="9">
    <source>
        <dbReference type="ARBA" id="ARBA00022840"/>
    </source>
</evidence>
<evidence type="ECO:0000256" key="6">
    <source>
        <dbReference type="ARBA" id="ARBA00022679"/>
    </source>
</evidence>
<dbReference type="InterPro" id="IPR050640">
    <property type="entry name" value="Bact_2-comp_sensor_kinase"/>
</dbReference>
<dbReference type="InterPro" id="IPR005467">
    <property type="entry name" value="His_kinase_dom"/>
</dbReference>
<evidence type="ECO:0000256" key="5">
    <source>
        <dbReference type="ARBA" id="ARBA00022553"/>
    </source>
</evidence>
<keyword evidence="13" id="KW-0812">Transmembrane</keyword>
<evidence type="ECO:0000256" key="8">
    <source>
        <dbReference type="ARBA" id="ARBA00022777"/>
    </source>
</evidence>
<dbReference type="AlphaFoldDB" id="A0A494XKX5"/>
<dbReference type="Proteomes" id="UP000282076">
    <property type="component" value="Unassembled WGS sequence"/>
</dbReference>
<dbReference type="PROSITE" id="PS50885">
    <property type="entry name" value="HAMP"/>
    <property type="match status" value="1"/>
</dbReference>
<dbReference type="Pfam" id="PF02518">
    <property type="entry name" value="HATPase_c"/>
    <property type="match status" value="1"/>
</dbReference>
<reference evidence="16 17" key="1">
    <citation type="submission" date="2018-10" db="EMBL/GenBank/DDBJ databases">
        <title>Cohnella sp. M2MS4P-1, whole genome shotgun sequence.</title>
        <authorList>
            <person name="Tuo L."/>
        </authorList>
    </citation>
    <scope>NUCLEOTIDE SEQUENCE [LARGE SCALE GENOMIC DNA]</scope>
    <source>
        <strain evidence="16 17">M2MS4P-1</strain>
    </source>
</reference>
<dbReference type="SMART" id="SM00387">
    <property type="entry name" value="HATPase_c"/>
    <property type="match status" value="1"/>
</dbReference>
<feature type="domain" description="HAMP" evidence="15">
    <location>
        <begin position="319"/>
        <end position="371"/>
    </location>
</feature>
<dbReference type="PRINTS" id="PR00344">
    <property type="entry name" value="BCTRLSENSOR"/>
</dbReference>
<dbReference type="GO" id="GO:0000155">
    <property type="term" value="F:phosphorelay sensor kinase activity"/>
    <property type="evidence" value="ECO:0007669"/>
    <property type="project" value="InterPro"/>
</dbReference>
<evidence type="ECO:0000256" key="11">
    <source>
        <dbReference type="ARBA" id="ARBA00023136"/>
    </source>
</evidence>
<keyword evidence="6" id="KW-0808">Transferase</keyword>
<dbReference type="InterPro" id="IPR004358">
    <property type="entry name" value="Sig_transdc_His_kin-like_C"/>
</dbReference>
<dbReference type="SMART" id="SM00304">
    <property type="entry name" value="HAMP"/>
    <property type="match status" value="1"/>
</dbReference>
<evidence type="ECO:0000256" key="7">
    <source>
        <dbReference type="ARBA" id="ARBA00022741"/>
    </source>
</evidence>
<feature type="region of interest" description="Disordered" evidence="12">
    <location>
        <begin position="529"/>
        <end position="548"/>
    </location>
</feature>
<organism evidence="16 17">
    <name type="scientific">Cohnella endophytica</name>
    <dbReference type="NCBI Taxonomy" id="2419778"/>
    <lineage>
        <taxon>Bacteria</taxon>
        <taxon>Bacillati</taxon>
        <taxon>Bacillota</taxon>
        <taxon>Bacilli</taxon>
        <taxon>Bacillales</taxon>
        <taxon>Paenibacillaceae</taxon>
        <taxon>Cohnella</taxon>
    </lineage>
</organism>
<comment type="subcellular location">
    <subcellularLocation>
        <location evidence="2">Cell membrane</location>
        <topology evidence="2">Multi-pass membrane protein</topology>
    </subcellularLocation>
</comment>
<comment type="caution">
    <text evidence="16">The sequence shown here is derived from an EMBL/GenBank/DDBJ whole genome shotgun (WGS) entry which is preliminary data.</text>
</comment>
<evidence type="ECO:0000256" key="2">
    <source>
        <dbReference type="ARBA" id="ARBA00004651"/>
    </source>
</evidence>
<dbReference type="InterPro" id="IPR003660">
    <property type="entry name" value="HAMP_dom"/>
</dbReference>
<keyword evidence="4" id="KW-1003">Cell membrane</keyword>
<evidence type="ECO:0000256" key="3">
    <source>
        <dbReference type="ARBA" id="ARBA00012438"/>
    </source>
</evidence>
<evidence type="ECO:0000256" key="4">
    <source>
        <dbReference type="ARBA" id="ARBA00022475"/>
    </source>
</evidence>
<keyword evidence="7" id="KW-0547">Nucleotide-binding</keyword>
<evidence type="ECO:0000313" key="16">
    <source>
        <dbReference type="EMBL" id="RKP51357.1"/>
    </source>
</evidence>
<name>A0A494XKX5_9BACL</name>
<feature type="transmembrane region" description="Helical" evidence="13">
    <location>
        <begin position="297"/>
        <end position="317"/>
    </location>
</feature>
<dbReference type="PANTHER" id="PTHR34220:SF7">
    <property type="entry name" value="SENSOR HISTIDINE KINASE YPDA"/>
    <property type="match status" value="1"/>
</dbReference>
<dbReference type="Pfam" id="PF06580">
    <property type="entry name" value="His_kinase"/>
    <property type="match status" value="1"/>
</dbReference>
<evidence type="ECO:0000256" key="12">
    <source>
        <dbReference type="SAM" id="MobiDB-lite"/>
    </source>
</evidence>
<accession>A0A494XKX5</accession>
<dbReference type="SUPFAM" id="SSF55874">
    <property type="entry name" value="ATPase domain of HSP90 chaperone/DNA topoisomerase II/histidine kinase"/>
    <property type="match status" value="1"/>
</dbReference>
<dbReference type="GO" id="GO:0005524">
    <property type="term" value="F:ATP binding"/>
    <property type="evidence" value="ECO:0007669"/>
    <property type="project" value="UniProtKB-KW"/>
</dbReference>